<feature type="non-terminal residue" evidence="1">
    <location>
        <position position="56"/>
    </location>
</feature>
<dbReference type="Pfam" id="PF13241">
    <property type="entry name" value="NAD_binding_7"/>
    <property type="match status" value="1"/>
</dbReference>
<organism evidence="1">
    <name type="scientific">marine metagenome</name>
    <dbReference type="NCBI Taxonomy" id="408172"/>
    <lineage>
        <taxon>unclassified sequences</taxon>
        <taxon>metagenomes</taxon>
        <taxon>ecological metagenomes</taxon>
    </lineage>
</organism>
<name>A0A383DAX7_9ZZZZ</name>
<evidence type="ECO:0000313" key="1">
    <source>
        <dbReference type="EMBL" id="SVE41460.1"/>
    </source>
</evidence>
<dbReference type="InterPro" id="IPR036291">
    <property type="entry name" value="NAD(P)-bd_dom_sf"/>
</dbReference>
<dbReference type="Gene3D" id="3.40.50.720">
    <property type="entry name" value="NAD(P)-binding Rossmann-like Domain"/>
    <property type="match status" value="1"/>
</dbReference>
<gene>
    <name evidence="1" type="ORF">METZ01_LOCUS494314</name>
</gene>
<sequence>MFKLKGKRVLLVGLGSRGRAACRLLCDCGASVVAVDCKEDDLLRRETEPLAKLGAE</sequence>
<proteinExistence type="predicted"/>
<evidence type="ECO:0008006" key="2">
    <source>
        <dbReference type="Google" id="ProtNLM"/>
    </source>
</evidence>
<dbReference type="SUPFAM" id="SSF51735">
    <property type="entry name" value="NAD(P)-binding Rossmann-fold domains"/>
    <property type="match status" value="1"/>
</dbReference>
<dbReference type="AlphaFoldDB" id="A0A383DAX7"/>
<reference evidence="1" key="1">
    <citation type="submission" date="2018-05" db="EMBL/GenBank/DDBJ databases">
        <authorList>
            <person name="Lanie J.A."/>
            <person name="Ng W.-L."/>
            <person name="Kazmierczak K.M."/>
            <person name="Andrzejewski T.M."/>
            <person name="Davidsen T.M."/>
            <person name="Wayne K.J."/>
            <person name="Tettelin H."/>
            <person name="Glass J.I."/>
            <person name="Rusch D."/>
            <person name="Podicherti R."/>
            <person name="Tsui H.-C.T."/>
            <person name="Winkler M.E."/>
        </authorList>
    </citation>
    <scope>NUCLEOTIDE SEQUENCE</scope>
</reference>
<protein>
    <recommendedName>
        <fullName evidence="2">UDP-N-acetylmuramoyl-L-alanine--D-glutamate ligase</fullName>
    </recommendedName>
</protein>
<dbReference type="EMBL" id="UINC01215665">
    <property type="protein sequence ID" value="SVE41460.1"/>
    <property type="molecule type" value="Genomic_DNA"/>
</dbReference>
<accession>A0A383DAX7</accession>